<evidence type="ECO:0000259" key="2">
    <source>
        <dbReference type="Pfam" id="PF10551"/>
    </source>
</evidence>
<proteinExistence type="predicted"/>
<dbReference type="PANTHER" id="PTHR47160">
    <property type="entry name" value="PUTATIVE-RELATED"/>
    <property type="match status" value="1"/>
</dbReference>
<evidence type="ECO:0008006" key="5">
    <source>
        <dbReference type="Google" id="ProtNLM"/>
    </source>
</evidence>
<keyword evidence="4" id="KW-1185">Reference proteome</keyword>
<name>A0AAV0WTB9_9HEMI</name>
<feature type="domain" description="MULE transposase" evidence="2">
    <location>
        <begin position="214"/>
        <end position="307"/>
    </location>
</feature>
<evidence type="ECO:0000313" key="3">
    <source>
        <dbReference type="EMBL" id="CAI6359310.1"/>
    </source>
</evidence>
<dbReference type="Pfam" id="PF10545">
    <property type="entry name" value="MADF_DNA_bdg"/>
    <property type="match status" value="1"/>
</dbReference>
<dbReference type="AlphaFoldDB" id="A0AAV0WTB9"/>
<organism evidence="3 4">
    <name type="scientific">Macrosiphum euphorbiae</name>
    <name type="common">potato aphid</name>
    <dbReference type="NCBI Taxonomy" id="13131"/>
    <lineage>
        <taxon>Eukaryota</taxon>
        <taxon>Metazoa</taxon>
        <taxon>Ecdysozoa</taxon>
        <taxon>Arthropoda</taxon>
        <taxon>Hexapoda</taxon>
        <taxon>Insecta</taxon>
        <taxon>Pterygota</taxon>
        <taxon>Neoptera</taxon>
        <taxon>Paraneoptera</taxon>
        <taxon>Hemiptera</taxon>
        <taxon>Sternorrhyncha</taxon>
        <taxon>Aphidomorpha</taxon>
        <taxon>Aphidoidea</taxon>
        <taxon>Aphididae</taxon>
        <taxon>Macrosiphini</taxon>
        <taxon>Macrosiphum</taxon>
    </lineage>
</organism>
<sequence>MESKSFTAIDDEKLIECMNRNYPVLYTLEDKNYRDNSIKENAWKEISDSIGKSGIYFICATPNVFCKGTAVQLIDGTIKANKHHSHDPYGEAFNELEDRRSFRSTLIERSRTETESLRSIYDGESIRDPRAAILYSWPSAESSMRHARRQTLPPLPSTLRELGEYLDLNAERYRCKNSSFYQEWIIDNAGKYSIMFSCQELISAVVHQGATELHADATFKVVPSTPHCQQLFIIHLILQNHSIPVCFVFMEAKTEASYRKVMERFQIKFPEVKPLVIMTDFETALRNAFMYIYPEAQIFSCWFHYVQCLQKNIKRMGYSGYIGQNREAKMCLRMCAALALLPANKIEQGFQEIKNYAHNNEILIPRFFTYFSSFWLIRKGPECFSVHGQPRRTNNNVESFHSTLKQTFQVMHPNLWTMLEHLKNISKKMHIVVDQLAAGLPTTRRVKFKYILNSKRIKNSTALLSTGAITIKEFLIQCSYCTDQYLTTELSWHEEIEESEEEIVPMILNMPIAIAVDAEAIALNHDEVVDLDGMYNAITAK</sequence>
<evidence type="ECO:0000259" key="1">
    <source>
        <dbReference type="Pfam" id="PF10545"/>
    </source>
</evidence>
<dbReference type="Proteomes" id="UP001160148">
    <property type="component" value="Unassembled WGS sequence"/>
</dbReference>
<dbReference type="Pfam" id="PF10551">
    <property type="entry name" value="MULE"/>
    <property type="match status" value="1"/>
</dbReference>
<dbReference type="EMBL" id="CARXXK010000002">
    <property type="protein sequence ID" value="CAI6359310.1"/>
    <property type="molecule type" value="Genomic_DNA"/>
</dbReference>
<accession>A0AAV0WTB9</accession>
<gene>
    <name evidence="3" type="ORF">MEUPH1_LOCUS14735</name>
</gene>
<dbReference type="InterPro" id="IPR006578">
    <property type="entry name" value="MADF-dom"/>
</dbReference>
<evidence type="ECO:0000313" key="4">
    <source>
        <dbReference type="Proteomes" id="UP001160148"/>
    </source>
</evidence>
<protein>
    <recommendedName>
        <fullName evidence="5">MULE transposase domain-containing protein</fullName>
    </recommendedName>
</protein>
<reference evidence="3 4" key="1">
    <citation type="submission" date="2023-01" db="EMBL/GenBank/DDBJ databases">
        <authorList>
            <person name="Whitehead M."/>
        </authorList>
    </citation>
    <scope>NUCLEOTIDE SEQUENCE [LARGE SCALE GENOMIC DNA]</scope>
</reference>
<dbReference type="PANTHER" id="PTHR47160:SF10">
    <property type="entry name" value="MULE TRANSPOSASE DOMAIN-CONTAINING PROTEIN"/>
    <property type="match status" value="1"/>
</dbReference>
<feature type="domain" description="MADF" evidence="1">
    <location>
        <begin position="20"/>
        <end position="51"/>
    </location>
</feature>
<dbReference type="InterPro" id="IPR018289">
    <property type="entry name" value="MULE_transposase_dom"/>
</dbReference>
<comment type="caution">
    <text evidence="3">The sequence shown here is derived from an EMBL/GenBank/DDBJ whole genome shotgun (WGS) entry which is preliminary data.</text>
</comment>